<organism evidence="2 3">
    <name type="scientific">Silvanigrella aquatica</name>
    <dbReference type="NCBI Taxonomy" id="1915309"/>
    <lineage>
        <taxon>Bacteria</taxon>
        <taxon>Pseudomonadati</taxon>
        <taxon>Bdellovibrionota</taxon>
        <taxon>Oligoflexia</taxon>
        <taxon>Silvanigrellales</taxon>
        <taxon>Silvanigrellaceae</taxon>
        <taxon>Silvanigrella</taxon>
    </lineage>
</organism>
<name>A0A1L4CXI6_9BACT</name>
<evidence type="ECO:0008006" key="4">
    <source>
        <dbReference type="Google" id="ProtNLM"/>
    </source>
</evidence>
<keyword evidence="3" id="KW-1185">Reference proteome</keyword>
<evidence type="ECO:0000313" key="2">
    <source>
        <dbReference type="EMBL" id="APJ02659.1"/>
    </source>
</evidence>
<dbReference type="AlphaFoldDB" id="A0A1L4CXI6"/>
<dbReference type="Proteomes" id="UP000184731">
    <property type="component" value="Chromosome"/>
</dbReference>
<feature type="coiled-coil region" evidence="1">
    <location>
        <begin position="370"/>
        <end position="397"/>
    </location>
</feature>
<keyword evidence="1" id="KW-0175">Coiled coil</keyword>
<dbReference type="KEGG" id="saqi:AXG55_01410"/>
<dbReference type="RefSeq" id="WP_148696365.1">
    <property type="nucleotide sequence ID" value="NZ_CP017834.1"/>
</dbReference>
<dbReference type="PROSITE" id="PS51257">
    <property type="entry name" value="PROKAR_LIPOPROTEIN"/>
    <property type="match status" value="1"/>
</dbReference>
<evidence type="ECO:0000313" key="3">
    <source>
        <dbReference type="Proteomes" id="UP000184731"/>
    </source>
</evidence>
<proteinExistence type="predicted"/>
<protein>
    <recommendedName>
        <fullName evidence="4">Lipoprotein</fullName>
    </recommendedName>
</protein>
<sequence>MLKKSLFIAGMSIAFSAVYSCKENNKNIPKISQDDKKKSVLTTRFSGVTGTPVDTPFEVNGNVTCGTISLPDFKLTHSQLNITYFSDLKCSIKIKSITMDEKTYNVETDNPLSLNIVDNKIVSSAQNVKFTSDSKEIYFNAETVNGASAIYHMTAEIGAGKSLTDAKAAALTPNQVPNRNMNKKASIKATKQTLPYSVKKLLTTHAEVKSTSSFEISRYLNNIFALEAVGSLNLASHCKVLPFPEDMNTEILPTQEQLRSIFINERTNCSERIMSSGEKFKPFYNLAQKSYLIVTLEGTSYFAYKTLRHVTQTEVDAAKALLLKDGTLAMAVETAQKEYDTVANDLFLTEEETDAFNRLNDELKAKDGKLKLAQSALESAQQTAQELQEALAELTANIPAAPEKTKPSEEPPQPKPISLRVLDLTKGTLEKESKFTFNPTKVGNNYHISYSPKAEHSGEILDVENKCKIVVLYNKNNYEDTTQDTLKNAFENHDVNFPCGEQITLGNSEIPFDDLTDKGSVVIITEETFNINGKDKTYYFATQIFGA</sequence>
<dbReference type="EMBL" id="CP017834">
    <property type="protein sequence ID" value="APJ02659.1"/>
    <property type="molecule type" value="Genomic_DNA"/>
</dbReference>
<gene>
    <name evidence="2" type="ORF">AXG55_01410</name>
</gene>
<reference evidence="2 3" key="1">
    <citation type="submission" date="2016-10" db="EMBL/GenBank/DDBJ databases">
        <title>Silvanigrella aquatica sp. nov., isolated from a freshwater lake located in the Black Forest, Germany, description of Silvanigrellaceae fam. nov., Silvanigrellales ord. nov., reclassification of the order Bdellovibrionales in the class Oligoflexia, reclassification of the families Bacteriovoracaceae and Halobacteriovoraceae in the new order Bacteriovoracales ord. nov., and reclassification of the family Pseudobacteriovoracaceae in the order Oligoflexiales.</title>
        <authorList>
            <person name="Hahn M.W."/>
            <person name="Schmidt J."/>
            <person name="Koll U."/>
            <person name="Rohde M."/>
            <person name="Verbag S."/>
            <person name="Pitt A."/>
            <person name="Nakai R."/>
            <person name="Naganuma T."/>
            <person name="Lang E."/>
        </authorList>
    </citation>
    <scope>NUCLEOTIDE SEQUENCE [LARGE SCALE GENOMIC DNA]</scope>
    <source>
        <strain evidence="2 3">MWH-Nonnen-W8red</strain>
    </source>
</reference>
<evidence type="ECO:0000256" key="1">
    <source>
        <dbReference type="SAM" id="Coils"/>
    </source>
</evidence>
<accession>A0A1L4CXI6</accession>